<evidence type="ECO:0000256" key="1">
    <source>
        <dbReference type="SAM" id="MobiDB-lite"/>
    </source>
</evidence>
<feature type="region of interest" description="Disordered" evidence="1">
    <location>
        <begin position="1"/>
        <end position="72"/>
    </location>
</feature>
<feature type="region of interest" description="Disordered" evidence="1">
    <location>
        <begin position="456"/>
        <end position="639"/>
    </location>
</feature>
<feature type="compositionally biased region" description="Basic and acidic residues" evidence="1">
    <location>
        <begin position="17"/>
        <end position="33"/>
    </location>
</feature>
<dbReference type="AlphaFoldDB" id="A0A9W9G0E4"/>
<dbReference type="RefSeq" id="XP_056477889.1">
    <property type="nucleotide sequence ID" value="XM_056614917.1"/>
</dbReference>
<feature type="compositionally biased region" description="Basic and acidic residues" evidence="1">
    <location>
        <begin position="752"/>
        <end position="764"/>
    </location>
</feature>
<dbReference type="OrthoDB" id="5386674at2759"/>
<feature type="region of interest" description="Disordered" evidence="1">
    <location>
        <begin position="408"/>
        <end position="436"/>
    </location>
</feature>
<feature type="compositionally biased region" description="Polar residues" evidence="1">
    <location>
        <begin position="686"/>
        <end position="695"/>
    </location>
</feature>
<feature type="compositionally biased region" description="Low complexity" evidence="1">
    <location>
        <begin position="210"/>
        <end position="231"/>
    </location>
</feature>
<feature type="compositionally biased region" description="Polar residues" evidence="1">
    <location>
        <begin position="408"/>
        <end position="423"/>
    </location>
</feature>
<feature type="compositionally biased region" description="Basic and acidic residues" evidence="1">
    <location>
        <begin position="1"/>
        <end position="10"/>
    </location>
</feature>
<feature type="region of interest" description="Disordered" evidence="1">
    <location>
        <begin position="672"/>
        <end position="697"/>
    </location>
</feature>
<accession>A0A9W9G0E4</accession>
<feature type="compositionally biased region" description="Polar residues" evidence="1">
    <location>
        <begin position="92"/>
        <end position="105"/>
    </location>
</feature>
<feature type="compositionally biased region" description="Polar residues" evidence="1">
    <location>
        <begin position="127"/>
        <end position="142"/>
    </location>
</feature>
<dbReference type="GeneID" id="81353896"/>
<feature type="compositionally biased region" description="Low complexity" evidence="1">
    <location>
        <begin position="106"/>
        <end position="120"/>
    </location>
</feature>
<feature type="compositionally biased region" description="Polar residues" evidence="1">
    <location>
        <begin position="34"/>
        <end position="46"/>
    </location>
</feature>
<protein>
    <submittedName>
        <fullName evidence="2">Uncharacterized protein</fullName>
    </submittedName>
</protein>
<name>A0A9W9G0E4_9EURO</name>
<dbReference type="Proteomes" id="UP001149074">
    <property type="component" value="Unassembled WGS sequence"/>
</dbReference>
<feature type="region of interest" description="Disordered" evidence="1">
    <location>
        <begin position="851"/>
        <end position="896"/>
    </location>
</feature>
<keyword evidence="3" id="KW-1185">Reference proteome</keyword>
<gene>
    <name evidence="2" type="ORF">N7532_002423</name>
</gene>
<reference evidence="2" key="1">
    <citation type="submission" date="2022-11" db="EMBL/GenBank/DDBJ databases">
        <authorList>
            <person name="Petersen C."/>
        </authorList>
    </citation>
    <scope>NUCLEOTIDE SEQUENCE</scope>
    <source>
        <strain evidence="2">IBT 30761</strain>
    </source>
</reference>
<feature type="compositionally biased region" description="Basic and acidic residues" evidence="1">
    <location>
        <begin position="887"/>
        <end position="896"/>
    </location>
</feature>
<feature type="region of interest" description="Disordered" evidence="1">
    <location>
        <begin position="190"/>
        <end position="266"/>
    </location>
</feature>
<evidence type="ECO:0000313" key="2">
    <source>
        <dbReference type="EMBL" id="KAJ5109778.1"/>
    </source>
</evidence>
<reference evidence="2" key="2">
    <citation type="journal article" date="2023" name="IMA Fungus">
        <title>Comparative genomic study of the Penicillium genus elucidates a diverse pangenome and 15 lateral gene transfer events.</title>
        <authorList>
            <person name="Petersen C."/>
            <person name="Sorensen T."/>
            <person name="Nielsen M.R."/>
            <person name="Sondergaard T.E."/>
            <person name="Sorensen J.L."/>
            <person name="Fitzpatrick D.A."/>
            <person name="Frisvad J.C."/>
            <person name="Nielsen K.L."/>
        </authorList>
    </citation>
    <scope>NUCLEOTIDE SEQUENCE</scope>
    <source>
        <strain evidence="2">IBT 30761</strain>
    </source>
</reference>
<organism evidence="2 3">
    <name type="scientific">Penicillium argentinense</name>
    <dbReference type="NCBI Taxonomy" id="1131581"/>
    <lineage>
        <taxon>Eukaryota</taxon>
        <taxon>Fungi</taxon>
        <taxon>Dikarya</taxon>
        <taxon>Ascomycota</taxon>
        <taxon>Pezizomycotina</taxon>
        <taxon>Eurotiomycetes</taxon>
        <taxon>Eurotiomycetidae</taxon>
        <taxon>Eurotiales</taxon>
        <taxon>Aspergillaceae</taxon>
        <taxon>Penicillium</taxon>
    </lineage>
</organism>
<comment type="caution">
    <text evidence="2">The sequence shown here is derived from an EMBL/GenBank/DDBJ whole genome shotgun (WGS) entry which is preliminary data.</text>
</comment>
<sequence>MLGAMSDDHPRRRRRSSISEHIQRVFSVDRSDKVSSSPNSGRTTVPDQKKTQKHASVHGDAGQPHTAVAQARHSALVPNSEITIGFDAGETVPSSANPSSLNSRLPSVSTPGSSPGVHPVFAKDESITPQQMASTEACNPSTAEVDRICSSPTWERETARKERRATKRLEAERKELEKRLSNLEAAQQRLEQGIYERDSRRLVKKQPLGSSKRSSSASSERPKSSSTFSFFTKRRSRSRASSVNGSDTGSRNSLEQGPPSLPLTLPEQFGTVVSRELATRHGTGLASADTHQMPRLHHPATKSDDLREHWKVAEAWKKKNGHNEPSLQAAGGNISVSMPGLRLRSLKRRTLTETYVPFPKYDSTPHPHPQATELSADLDRESFTAALRIERSAPGVASRPVKAPTITNSSAASAKLPSGSSANPLLPGAQQAPRAPRVNNAHHLSSGLHQYNSLKSKTFPVPTSMPSNLPSGIPKKNRPDTSPNTLPKAYKSSPLALNPFTNKDVESKGGSKPSTPSSAQRSSIAGRSSPIHSSQITPVKEQRAQESGARMKASRKAGPMPDEKNHSVSGGKPHYPGVISAETKENSPLEPESPDFNPEQMSHDAKRYPLMVPPLKHSGRRSTMTKGFPKTMDSEVQETPTIQTDAAVESKTEPADRGLLSTSDEPVISLSTQSARSPGHKRAPSIVSSHGSSYDTADEEVLDISKAHTRNNQTEPPYQPPTQTPLLGHYKIRDRAEASEPQDANATNAAARPHEPAANRATIHETPVRCTFPLAPGGPVYMMRKNSVQKVMPPEKDHIIGKVFVICCSCKYWHDIPSEIYARLACPEATAPESLLVRTFSRRKTSLRRSSLFSSDSGHRGLPLPLRIQQPSSKAPFPGTGSGKVASNKEGEPTKRSESTSLQCCWCGHQMTKTCCQGWTTLVQMRERYH</sequence>
<evidence type="ECO:0000313" key="3">
    <source>
        <dbReference type="Proteomes" id="UP001149074"/>
    </source>
</evidence>
<dbReference type="EMBL" id="JAPQKI010000003">
    <property type="protein sequence ID" value="KAJ5109778.1"/>
    <property type="molecule type" value="Genomic_DNA"/>
</dbReference>
<feature type="region of interest" description="Disordered" evidence="1">
    <location>
        <begin position="737"/>
        <end position="764"/>
    </location>
</feature>
<feature type="compositionally biased region" description="Polar residues" evidence="1">
    <location>
        <begin position="519"/>
        <end position="537"/>
    </location>
</feature>
<proteinExistence type="predicted"/>
<feature type="compositionally biased region" description="Polar residues" evidence="1">
    <location>
        <begin position="243"/>
        <end position="255"/>
    </location>
</feature>
<feature type="region of interest" description="Disordered" evidence="1">
    <location>
        <begin position="87"/>
        <end position="169"/>
    </location>
</feature>